<dbReference type="STRING" id="50960.LS81_03665"/>
<evidence type="ECO:0000256" key="2">
    <source>
        <dbReference type="ARBA" id="ARBA00005594"/>
    </source>
</evidence>
<dbReference type="EMBL" id="JRPK02000010">
    <property type="protein sequence ID" value="TLD98536.1"/>
    <property type="molecule type" value="Genomic_DNA"/>
</dbReference>
<dbReference type="Gene3D" id="1.20.120.1910">
    <property type="entry name" value="Cysteine-tRNA ligase, C-terminal anti-codon recognition domain"/>
    <property type="match status" value="1"/>
</dbReference>
<feature type="binding site" evidence="12">
    <location>
        <position position="208"/>
    </location>
    <ligand>
        <name>Zn(2+)</name>
        <dbReference type="ChEBI" id="CHEBI:29105"/>
    </ligand>
</feature>
<dbReference type="InterPro" id="IPR015803">
    <property type="entry name" value="Cys-tRNA-ligase"/>
</dbReference>
<comment type="subcellular location">
    <subcellularLocation>
        <location evidence="1 12">Cytoplasm</location>
    </subcellularLocation>
</comment>
<keyword evidence="5 12" id="KW-0436">Ligase</keyword>
<dbReference type="SMART" id="SM00840">
    <property type="entry name" value="DALR_2"/>
    <property type="match status" value="1"/>
</dbReference>
<evidence type="ECO:0000256" key="5">
    <source>
        <dbReference type="ARBA" id="ARBA00022598"/>
    </source>
</evidence>
<evidence type="ECO:0000256" key="12">
    <source>
        <dbReference type="HAMAP-Rule" id="MF_00041"/>
    </source>
</evidence>
<dbReference type="SUPFAM" id="SSF52374">
    <property type="entry name" value="Nucleotidylyl transferase"/>
    <property type="match status" value="1"/>
</dbReference>
<gene>
    <name evidence="12" type="primary">cysS</name>
    <name evidence="14" type="ORF">LS80_004320</name>
</gene>
<dbReference type="CDD" id="cd00672">
    <property type="entry name" value="CysRS_core"/>
    <property type="match status" value="1"/>
</dbReference>
<feature type="binding site" evidence="12">
    <location>
        <position position="242"/>
    </location>
    <ligand>
        <name>Zn(2+)</name>
        <dbReference type="ChEBI" id="CHEBI:29105"/>
    </ligand>
</feature>
<evidence type="ECO:0000256" key="1">
    <source>
        <dbReference type="ARBA" id="ARBA00004496"/>
    </source>
</evidence>
<evidence type="ECO:0000256" key="7">
    <source>
        <dbReference type="ARBA" id="ARBA00022741"/>
    </source>
</evidence>
<feature type="short sequence motif" description="'HIGH' region" evidence="12">
    <location>
        <begin position="29"/>
        <end position="39"/>
    </location>
</feature>
<feature type="binding site" evidence="12">
    <location>
        <position position="238"/>
    </location>
    <ligand>
        <name>Zn(2+)</name>
        <dbReference type="ChEBI" id="CHEBI:29105"/>
    </ligand>
</feature>
<keyword evidence="6 12" id="KW-0479">Metal-binding</keyword>
<evidence type="ECO:0000256" key="3">
    <source>
        <dbReference type="ARBA" id="ARBA00011245"/>
    </source>
</evidence>
<dbReference type="InterPro" id="IPR032678">
    <property type="entry name" value="tRNA-synt_1_cat_dom"/>
</dbReference>
<sequence>MKVYDSRHKDKLELTPLNTNEIRMYICGPTVYDDAHLGHARSAISFDLLARFLEIQGYKVVVAKNFTDIDDKLINKSFQTQIPLNELAKHYIEKYLQDMESLNVRRSHFEPRATEFLESMSNFIESLMQKDIAYRLPNGDICLEVSKDKDYGTLSKHFDDTDSIHRVEAEEGKRDQRDFVLWKAYKGQHDIGYESILGKGRPGWHIECSAMIDSVLAYKDKEFCIDIHAGGQDLFFPHHENEASQTRCLHNKELAKYWLHNGFVTINGEKMSKSLGNSFFIKDALQVYHGEILRNYLIGTHYRSPLHFNEEDLLQSKKRLDKIYRLKKRLDYTKVSLPKLLPLNTSFTSNSTCDKDFINAEEWDQFLTTYRHNLLKQAAKDFSEKFIESLNDDLNISLALSVIEEFIKEANEHLDNQPKDKIYKEQAKANLALIDFVLGLGALSYSEYFQLGVNEEEKLKIEALIKERLEAKQAKDFTKADSIRSILENMGISIMDKSKDHTEWEKF</sequence>
<dbReference type="Gene3D" id="3.40.50.620">
    <property type="entry name" value="HUPs"/>
    <property type="match status" value="1"/>
</dbReference>
<dbReference type="RefSeq" id="WP_034319953.1">
    <property type="nucleotide sequence ID" value="NZ_FZNF01000008.1"/>
</dbReference>
<feature type="binding site" evidence="12">
    <location>
        <position position="273"/>
    </location>
    <ligand>
        <name>ATP</name>
        <dbReference type="ChEBI" id="CHEBI:30616"/>
    </ligand>
</feature>
<evidence type="ECO:0000313" key="14">
    <source>
        <dbReference type="EMBL" id="TLD98536.1"/>
    </source>
</evidence>
<dbReference type="Pfam" id="PF09190">
    <property type="entry name" value="DALR_2"/>
    <property type="match status" value="1"/>
</dbReference>
<dbReference type="SUPFAM" id="SSF47323">
    <property type="entry name" value="Anticodon-binding domain of a subclass of class I aminoacyl-tRNA synthetases"/>
    <property type="match status" value="1"/>
</dbReference>
<name>A0A4U8TEQ1_9HELI</name>
<dbReference type="GO" id="GO:0004817">
    <property type="term" value="F:cysteine-tRNA ligase activity"/>
    <property type="evidence" value="ECO:0007669"/>
    <property type="project" value="UniProtKB-UniRule"/>
</dbReference>
<evidence type="ECO:0000256" key="8">
    <source>
        <dbReference type="ARBA" id="ARBA00022833"/>
    </source>
</evidence>
<evidence type="ECO:0000256" key="4">
    <source>
        <dbReference type="ARBA" id="ARBA00022490"/>
    </source>
</evidence>
<dbReference type="GO" id="GO:0008270">
    <property type="term" value="F:zinc ion binding"/>
    <property type="evidence" value="ECO:0007669"/>
    <property type="project" value="UniProtKB-UniRule"/>
</dbReference>
<evidence type="ECO:0000256" key="11">
    <source>
        <dbReference type="ARBA" id="ARBA00023146"/>
    </source>
</evidence>
<comment type="cofactor">
    <cofactor evidence="12">
        <name>Zn(2+)</name>
        <dbReference type="ChEBI" id="CHEBI:29105"/>
    </cofactor>
    <text evidence="12">Binds 1 zinc ion per subunit.</text>
</comment>
<dbReference type="Proteomes" id="UP000029861">
    <property type="component" value="Unassembled WGS sequence"/>
</dbReference>
<dbReference type="HAMAP" id="MF_00041">
    <property type="entry name" value="Cys_tRNA_synth"/>
    <property type="match status" value="1"/>
</dbReference>
<dbReference type="PANTHER" id="PTHR10890:SF3">
    <property type="entry name" value="CYSTEINE--TRNA LIGASE, CYTOPLASMIC"/>
    <property type="match status" value="1"/>
</dbReference>
<dbReference type="PANTHER" id="PTHR10890">
    <property type="entry name" value="CYSTEINYL-TRNA SYNTHETASE"/>
    <property type="match status" value="1"/>
</dbReference>
<keyword evidence="10 12" id="KW-0648">Protein biosynthesis</keyword>
<dbReference type="GO" id="GO:0005524">
    <property type="term" value="F:ATP binding"/>
    <property type="evidence" value="ECO:0007669"/>
    <property type="project" value="UniProtKB-UniRule"/>
</dbReference>
<dbReference type="NCBIfam" id="TIGR00435">
    <property type="entry name" value="cysS"/>
    <property type="match status" value="1"/>
</dbReference>
<accession>A0A4U8TEQ1</accession>
<feature type="binding site" evidence="12">
    <location>
        <position position="27"/>
    </location>
    <ligand>
        <name>Zn(2+)</name>
        <dbReference type="ChEBI" id="CHEBI:29105"/>
    </ligand>
</feature>
<evidence type="ECO:0000259" key="13">
    <source>
        <dbReference type="SMART" id="SM00840"/>
    </source>
</evidence>
<proteinExistence type="inferred from homology"/>
<dbReference type="EC" id="6.1.1.16" evidence="12"/>
<dbReference type="InterPro" id="IPR014729">
    <property type="entry name" value="Rossmann-like_a/b/a_fold"/>
</dbReference>
<comment type="catalytic activity">
    <reaction evidence="12">
        <text>tRNA(Cys) + L-cysteine + ATP = L-cysteinyl-tRNA(Cys) + AMP + diphosphate</text>
        <dbReference type="Rhea" id="RHEA:17773"/>
        <dbReference type="Rhea" id="RHEA-COMP:9661"/>
        <dbReference type="Rhea" id="RHEA-COMP:9679"/>
        <dbReference type="ChEBI" id="CHEBI:30616"/>
        <dbReference type="ChEBI" id="CHEBI:33019"/>
        <dbReference type="ChEBI" id="CHEBI:35235"/>
        <dbReference type="ChEBI" id="CHEBI:78442"/>
        <dbReference type="ChEBI" id="CHEBI:78517"/>
        <dbReference type="ChEBI" id="CHEBI:456215"/>
        <dbReference type="EC" id="6.1.1.16"/>
    </reaction>
</comment>
<comment type="similarity">
    <text evidence="2 12">Belongs to the class-I aminoacyl-tRNA synthetase family.</text>
</comment>
<dbReference type="InterPro" id="IPR009080">
    <property type="entry name" value="tRNAsynth_Ia_anticodon-bd"/>
</dbReference>
<keyword evidence="4 12" id="KW-0963">Cytoplasm</keyword>
<dbReference type="Pfam" id="PF01406">
    <property type="entry name" value="tRNA-synt_1e"/>
    <property type="match status" value="1"/>
</dbReference>
<feature type="domain" description="Cysteinyl-tRNA synthetase class Ia DALR" evidence="13">
    <location>
        <begin position="385"/>
        <end position="449"/>
    </location>
</feature>
<evidence type="ECO:0000256" key="6">
    <source>
        <dbReference type="ARBA" id="ARBA00022723"/>
    </source>
</evidence>
<dbReference type="InterPro" id="IPR015273">
    <property type="entry name" value="Cys-tRNA-synt_Ia_DALR"/>
</dbReference>
<evidence type="ECO:0000313" key="15">
    <source>
        <dbReference type="Proteomes" id="UP000029861"/>
    </source>
</evidence>
<dbReference type="GO" id="GO:0005829">
    <property type="term" value="C:cytosol"/>
    <property type="evidence" value="ECO:0007669"/>
    <property type="project" value="TreeGrafter"/>
</dbReference>
<organism evidence="14 15">
    <name type="scientific">Helicobacter trogontum</name>
    <dbReference type="NCBI Taxonomy" id="50960"/>
    <lineage>
        <taxon>Bacteria</taxon>
        <taxon>Pseudomonadati</taxon>
        <taxon>Campylobacterota</taxon>
        <taxon>Epsilonproteobacteria</taxon>
        <taxon>Campylobacterales</taxon>
        <taxon>Helicobacteraceae</taxon>
        <taxon>Helicobacter</taxon>
    </lineage>
</organism>
<evidence type="ECO:0000256" key="10">
    <source>
        <dbReference type="ARBA" id="ARBA00022917"/>
    </source>
</evidence>
<dbReference type="GO" id="GO:0006423">
    <property type="term" value="P:cysteinyl-tRNA aminoacylation"/>
    <property type="evidence" value="ECO:0007669"/>
    <property type="project" value="UniProtKB-UniRule"/>
</dbReference>
<feature type="short sequence motif" description="'KMSKS' region" evidence="12">
    <location>
        <begin position="270"/>
        <end position="274"/>
    </location>
</feature>
<dbReference type="AlphaFoldDB" id="A0A4U8TEQ1"/>
<comment type="caution">
    <text evidence="14">The sequence shown here is derived from an EMBL/GenBank/DDBJ whole genome shotgun (WGS) entry which is preliminary data.</text>
</comment>
<protein>
    <recommendedName>
        <fullName evidence="12">Cysteine--tRNA ligase</fullName>
        <ecNumber evidence="12">6.1.1.16</ecNumber>
    </recommendedName>
    <alternativeName>
        <fullName evidence="12">Cysteinyl-tRNA synthetase</fullName>
        <shortName evidence="12">CysRS</shortName>
    </alternativeName>
</protein>
<keyword evidence="8 12" id="KW-0862">Zinc</keyword>
<keyword evidence="7 12" id="KW-0547">Nucleotide-binding</keyword>
<keyword evidence="9 12" id="KW-0067">ATP-binding</keyword>
<dbReference type="InterPro" id="IPR024909">
    <property type="entry name" value="Cys-tRNA/MSH_ligase"/>
</dbReference>
<evidence type="ECO:0000256" key="9">
    <source>
        <dbReference type="ARBA" id="ARBA00022840"/>
    </source>
</evidence>
<dbReference type="PRINTS" id="PR00983">
    <property type="entry name" value="TRNASYNTHCYS"/>
</dbReference>
<comment type="subunit">
    <text evidence="3 12">Monomer.</text>
</comment>
<reference evidence="14 15" key="1">
    <citation type="journal article" date="2014" name="Genome Announc.">
        <title>Draft genome sequences of eight enterohepatic helicobacter species isolated from both laboratory and wild rodents.</title>
        <authorList>
            <person name="Sheh A."/>
            <person name="Shen Z."/>
            <person name="Fox J.G."/>
        </authorList>
    </citation>
    <scope>NUCLEOTIDE SEQUENCE [LARGE SCALE GENOMIC DNA]</scope>
    <source>
        <strain evidence="14 15">ATCC 49310</strain>
    </source>
</reference>
<keyword evidence="11 12" id="KW-0030">Aminoacyl-tRNA synthetase</keyword>